<keyword evidence="1" id="KW-1185">Reference proteome</keyword>
<dbReference type="AlphaFoldDB" id="A0A915IMQ1"/>
<dbReference type="WBParaSite" id="nRc.2.0.1.t15090-RA">
    <property type="protein sequence ID" value="nRc.2.0.1.t15090-RA"/>
    <property type="gene ID" value="nRc.2.0.1.g15090"/>
</dbReference>
<dbReference type="Proteomes" id="UP000887565">
    <property type="component" value="Unplaced"/>
</dbReference>
<proteinExistence type="predicted"/>
<protein>
    <submittedName>
        <fullName evidence="2">Uncharacterized protein</fullName>
    </submittedName>
</protein>
<reference evidence="2" key="1">
    <citation type="submission" date="2022-11" db="UniProtKB">
        <authorList>
            <consortium name="WormBaseParasite"/>
        </authorList>
    </citation>
    <scope>IDENTIFICATION</scope>
</reference>
<evidence type="ECO:0000313" key="2">
    <source>
        <dbReference type="WBParaSite" id="nRc.2.0.1.t15090-RA"/>
    </source>
</evidence>
<accession>A0A915IMQ1</accession>
<organism evidence="1 2">
    <name type="scientific">Romanomermis culicivorax</name>
    <name type="common">Nematode worm</name>
    <dbReference type="NCBI Taxonomy" id="13658"/>
    <lineage>
        <taxon>Eukaryota</taxon>
        <taxon>Metazoa</taxon>
        <taxon>Ecdysozoa</taxon>
        <taxon>Nematoda</taxon>
        <taxon>Enoplea</taxon>
        <taxon>Dorylaimia</taxon>
        <taxon>Mermithida</taxon>
        <taxon>Mermithoidea</taxon>
        <taxon>Mermithidae</taxon>
        <taxon>Romanomermis</taxon>
    </lineage>
</organism>
<sequence>MQSWFGLTKTFERNKGASWHANKRMNRELFLLCAIEIIHRNLYLCNENLKIDNKCVINT</sequence>
<evidence type="ECO:0000313" key="1">
    <source>
        <dbReference type="Proteomes" id="UP000887565"/>
    </source>
</evidence>
<name>A0A915IMQ1_ROMCU</name>